<accession>A0A836GQB5</accession>
<dbReference type="RefSeq" id="XP_067178074.1">
    <property type="nucleotide sequence ID" value="XM_067322709.1"/>
</dbReference>
<dbReference type="KEGG" id="lmat:92515221"/>
<evidence type="ECO:0000256" key="1">
    <source>
        <dbReference type="SAM" id="MobiDB-lite"/>
    </source>
</evidence>
<feature type="compositionally biased region" description="Polar residues" evidence="1">
    <location>
        <begin position="72"/>
        <end position="82"/>
    </location>
</feature>
<sequence>MQRLLKNFLYKTLVLEGSNTPLVKRAAEKAARMERDFAAEKLGLWLGAAVREVSNDISSSYKTLRTYLSRDAAQQPQTPSSTAREHVGTAGGGSTPSQGR</sequence>
<dbReference type="OrthoDB" id="262040at2759"/>
<dbReference type="AlphaFoldDB" id="A0A836GQB5"/>
<gene>
    <name evidence="2" type="ORF">LSCM1_05236</name>
</gene>
<reference evidence="3" key="2">
    <citation type="journal article" date="2021" name="Sci. Data">
        <title>Chromosome-scale genome sequencing, assembly and annotation of six genomes from subfamily Leishmaniinae.</title>
        <authorList>
            <person name="Almutairi H."/>
            <person name="Urbaniak M.D."/>
            <person name="Bates M.D."/>
            <person name="Jariyapan N."/>
            <person name="Kwakye-Nuako G."/>
            <person name="Thomaz Soccol V."/>
            <person name="Al-Salem W.S."/>
            <person name="Dillon R.J."/>
            <person name="Bates P.A."/>
            <person name="Gatherer D."/>
        </authorList>
    </citation>
    <scope>NUCLEOTIDE SEQUENCE [LARGE SCALE GENOMIC DNA]</scope>
</reference>
<keyword evidence="3" id="KW-1185">Reference proteome</keyword>
<feature type="region of interest" description="Disordered" evidence="1">
    <location>
        <begin position="70"/>
        <end position="100"/>
    </location>
</feature>
<reference evidence="3" key="1">
    <citation type="journal article" date="2021" name="Microbiol. Resour. Announc.">
        <title>LGAAP: Leishmaniinae Genome Assembly and Annotation Pipeline.</title>
        <authorList>
            <person name="Almutairi H."/>
            <person name="Urbaniak M.D."/>
            <person name="Bates M.D."/>
            <person name="Jariyapan N."/>
            <person name="Kwakye-Nuako G."/>
            <person name="Thomaz-Soccol V."/>
            <person name="Al-Salem W.S."/>
            <person name="Dillon R.J."/>
            <person name="Bates P.A."/>
            <person name="Gatherer D."/>
        </authorList>
    </citation>
    <scope>NUCLEOTIDE SEQUENCE [LARGE SCALE GENOMIC DNA]</scope>
</reference>
<evidence type="ECO:0000313" key="2">
    <source>
        <dbReference type="EMBL" id="KAG5476904.1"/>
    </source>
</evidence>
<name>A0A836GQB5_9TRYP</name>
<dbReference type="Proteomes" id="UP000673552">
    <property type="component" value="Unassembled WGS sequence"/>
</dbReference>
<dbReference type="EMBL" id="JAFEUZ010000025">
    <property type="protein sequence ID" value="KAG5476904.1"/>
    <property type="molecule type" value="Genomic_DNA"/>
</dbReference>
<proteinExistence type="predicted"/>
<dbReference type="GeneID" id="92515221"/>
<organism evidence="2 3">
    <name type="scientific">Leishmania martiniquensis</name>
    <dbReference type="NCBI Taxonomy" id="1580590"/>
    <lineage>
        <taxon>Eukaryota</taxon>
        <taxon>Discoba</taxon>
        <taxon>Euglenozoa</taxon>
        <taxon>Kinetoplastea</taxon>
        <taxon>Metakinetoplastina</taxon>
        <taxon>Trypanosomatida</taxon>
        <taxon>Trypanosomatidae</taxon>
        <taxon>Leishmaniinae</taxon>
        <taxon>Leishmania</taxon>
    </lineage>
</organism>
<protein>
    <submittedName>
        <fullName evidence="2">Uncharacterized protein</fullName>
    </submittedName>
</protein>
<comment type="caution">
    <text evidence="2">The sequence shown here is derived from an EMBL/GenBank/DDBJ whole genome shotgun (WGS) entry which is preliminary data.</text>
</comment>
<evidence type="ECO:0000313" key="3">
    <source>
        <dbReference type="Proteomes" id="UP000673552"/>
    </source>
</evidence>